<sequence length="97" mass="10807">MGVKHGRDYGDILTDLTEAVGRIPDSYVFFEMESEDWSNLNDTEKNEVHEALAEDLFYALGTEPVISVGSGVVIHDQTNHRINILIGEEELAFVALV</sequence>
<reference evidence="1 2" key="1">
    <citation type="submission" date="2017-04" db="EMBL/GenBank/DDBJ databases">
        <authorList>
            <person name="Afonso C.L."/>
            <person name="Miller P.J."/>
            <person name="Scott M.A."/>
            <person name="Spackman E."/>
            <person name="Goraichik I."/>
            <person name="Dimitrov K.M."/>
            <person name="Suarez D.L."/>
            <person name="Swayne D.E."/>
        </authorList>
    </citation>
    <scope>NUCLEOTIDE SEQUENCE [LARGE SCALE GENOMIC DNA]</scope>
    <source>
        <strain evidence="1 2">N3/975</strain>
    </source>
</reference>
<keyword evidence="2" id="KW-1185">Reference proteome</keyword>
<proteinExistence type="predicted"/>
<dbReference type="STRING" id="1313296.SAMN05661091_5922"/>
<evidence type="ECO:0000313" key="2">
    <source>
        <dbReference type="Proteomes" id="UP000192940"/>
    </source>
</evidence>
<dbReference type="AlphaFoldDB" id="A0A1X7HTA9"/>
<accession>A0A1X7HTA9</accession>
<evidence type="ECO:0000313" key="1">
    <source>
        <dbReference type="EMBL" id="SMF92610.1"/>
    </source>
</evidence>
<dbReference type="RefSeq" id="WP_208916669.1">
    <property type="nucleotide sequence ID" value="NZ_LT840184.1"/>
</dbReference>
<dbReference type="Proteomes" id="UP000192940">
    <property type="component" value="Chromosome I"/>
</dbReference>
<organism evidence="1 2">
    <name type="scientific">Paenibacillus uliginis N3/975</name>
    <dbReference type="NCBI Taxonomy" id="1313296"/>
    <lineage>
        <taxon>Bacteria</taxon>
        <taxon>Bacillati</taxon>
        <taxon>Bacillota</taxon>
        <taxon>Bacilli</taxon>
        <taxon>Bacillales</taxon>
        <taxon>Paenibacillaceae</taxon>
        <taxon>Paenibacillus</taxon>
    </lineage>
</organism>
<dbReference type="EMBL" id="LT840184">
    <property type="protein sequence ID" value="SMF92610.1"/>
    <property type="molecule type" value="Genomic_DNA"/>
</dbReference>
<gene>
    <name evidence="1" type="ORF">SAMN05661091_5922</name>
</gene>
<protein>
    <submittedName>
        <fullName evidence="1">Uncharacterized protein</fullName>
    </submittedName>
</protein>
<name>A0A1X7HTA9_9BACL</name>